<comment type="function">
    <text evidence="7">Facilitates transcription termination by a mechanism that involves Rho binding to the nascent RNA, activation of Rho's RNA-dependent ATPase activity, and release of the mRNA from the DNA template.</text>
</comment>
<evidence type="ECO:0000256" key="6">
    <source>
        <dbReference type="ARBA" id="ARBA00023163"/>
    </source>
</evidence>
<proteinExistence type="inferred from homology"/>
<dbReference type="Pfam" id="PF07497">
    <property type="entry name" value="Rho_RNA_bind"/>
    <property type="match status" value="1"/>
</dbReference>
<keyword evidence="1 7" id="KW-0806">Transcription termination</keyword>
<dbReference type="Proteomes" id="UP000649955">
    <property type="component" value="Unassembled WGS sequence"/>
</dbReference>
<evidence type="ECO:0000256" key="5">
    <source>
        <dbReference type="ARBA" id="ARBA00023015"/>
    </source>
</evidence>
<dbReference type="Gene3D" id="3.40.50.300">
    <property type="entry name" value="P-loop containing nucleotide triphosphate hydrolases"/>
    <property type="match status" value="1"/>
</dbReference>
<reference evidence="11" key="1">
    <citation type="journal article" date="2019" name="Int. J. Syst. Evol. Microbiol.">
        <title>The Global Catalogue of Microorganisms (GCM) 10K type strain sequencing project: providing services to taxonomists for standard genome sequencing and annotation.</title>
        <authorList>
            <consortium name="The Broad Institute Genomics Platform"/>
            <consortium name="The Broad Institute Genome Sequencing Center for Infectious Disease"/>
            <person name="Wu L."/>
            <person name="Ma J."/>
        </authorList>
    </citation>
    <scope>NUCLEOTIDE SEQUENCE [LARGE SCALE GENOMIC DNA]</scope>
    <source>
        <strain evidence="11">CGMCC 4.7680</strain>
    </source>
</reference>
<evidence type="ECO:0000256" key="3">
    <source>
        <dbReference type="ARBA" id="ARBA00022806"/>
    </source>
</evidence>
<keyword evidence="3 7" id="KW-0347">Helicase</keyword>
<dbReference type="PROSITE" id="PS51856">
    <property type="entry name" value="RHO_RNA_BD"/>
    <property type="match status" value="1"/>
</dbReference>
<evidence type="ECO:0000256" key="2">
    <source>
        <dbReference type="ARBA" id="ARBA00022801"/>
    </source>
</evidence>
<dbReference type="InterPro" id="IPR000194">
    <property type="entry name" value="ATPase_F1/V1/A1_a/bsu_nucl-bd"/>
</dbReference>
<dbReference type="InterPro" id="IPR027417">
    <property type="entry name" value="P-loop_NTPase"/>
</dbReference>
<sequence length="354" mass="38079">MSFHGILDLSGKTPFVRPGYRPAPGDVAIPLSLVRKHNLRPGDEIAGTAEEIVSVNGHDPHEPRPRFADLVPVHPDRRLLLETTPARLLPRVIDLVTPLGRGQRALVVSPPKAGKTTVLQEIGHGLSVNHPDCRLLVLLADERPEEVTELSRTVRGEVIASPFDRPPAEHVAVAELAVERAKRLVEHGEDVVLLLDSLTRLGRAYNLSARPSGRTLSGGVDAAALQPMKRILGAARNIEGGGSLTIIASALVETGSLADTVFFEELKSTGNAELKLDRKTAERRVFPAVDVAASGTRREELLVTPGELAAMREVRRAMPGPHAIEQLLEQLRKTGSNAEFLLRVTGAAALPEAA</sequence>
<dbReference type="PANTHER" id="PTHR46425">
    <property type="entry name" value="TRANSCRIPTION TERMINATION FACTOR RHO"/>
    <property type="match status" value="1"/>
</dbReference>
<dbReference type="SMART" id="SM00382">
    <property type="entry name" value="AAA"/>
    <property type="match status" value="1"/>
</dbReference>
<dbReference type="InterPro" id="IPR003593">
    <property type="entry name" value="AAA+_ATPase"/>
</dbReference>
<dbReference type="SUPFAM" id="SSF52540">
    <property type="entry name" value="P-loop containing nucleoside triphosphate hydrolases"/>
    <property type="match status" value="1"/>
</dbReference>
<comment type="similarity">
    <text evidence="7 8">Belongs to the Rho family.</text>
</comment>
<keyword evidence="4 7" id="KW-0694">RNA-binding</keyword>
<keyword evidence="11" id="KW-1185">Reference proteome</keyword>
<evidence type="ECO:0000256" key="7">
    <source>
        <dbReference type="HAMAP-Rule" id="MF_01884"/>
    </source>
</evidence>
<feature type="binding site" evidence="7">
    <location>
        <begin position="112"/>
        <end position="117"/>
    </location>
    <ligand>
        <name>ATP</name>
        <dbReference type="ChEBI" id="CHEBI:30616"/>
    </ligand>
</feature>
<protein>
    <recommendedName>
        <fullName evidence="7">Transcription termination factor Rho</fullName>
        <ecNumber evidence="7">3.6.4.-</ecNumber>
    </recommendedName>
    <alternativeName>
        <fullName evidence="7">ATP-dependent helicase Rho</fullName>
    </alternativeName>
</protein>
<dbReference type="EC" id="3.6.4.-" evidence="7"/>
<evidence type="ECO:0000313" key="11">
    <source>
        <dbReference type="Proteomes" id="UP000649955"/>
    </source>
</evidence>
<dbReference type="NCBIfam" id="NF006886">
    <property type="entry name" value="PRK09376.1"/>
    <property type="match status" value="1"/>
</dbReference>
<evidence type="ECO:0000256" key="8">
    <source>
        <dbReference type="PROSITE-ProRule" id="PRU01203"/>
    </source>
</evidence>
<gene>
    <name evidence="7 10" type="primary">rho</name>
    <name evidence="10" type="ORF">GCM10017567_26330</name>
</gene>
<keyword evidence="7" id="KW-0067">ATP-binding</keyword>
<organism evidence="10 11">
    <name type="scientific">Amycolatopsis bullii</name>
    <dbReference type="NCBI Taxonomy" id="941987"/>
    <lineage>
        <taxon>Bacteria</taxon>
        <taxon>Bacillati</taxon>
        <taxon>Actinomycetota</taxon>
        <taxon>Actinomycetes</taxon>
        <taxon>Pseudonocardiales</taxon>
        <taxon>Pseudonocardiaceae</taxon>
        <taxon>Amycolatopsis</taxon>
    </lineage>
</organism>
<accession>A0ABQ3K974</accession>
<keyword evidence="5 7" id="KW-0805">Transcription regulation</keyword>
<comment type="caution">
    <text evidence="10">The sequence shown here is derived from an EMBL/GenBank/DDBJ whole genome shotgun (WGS) entry which is preliminary data.</text>
</comment>
<keyword evidence="7" id="KW-0547">Nucleotide-binding</keyword>
<feature type="binding site" evidence="7">
    <location>
        <begin position="100"/>
        <end position="105"/>
    </location>
    <ligand>
        <name>ATP</name>
        <dbReference type="ChEBI" id="CHEBI:30616"/>
    </ligand>
</feature>
<dbReference type="Gene3D" id="2.40.50.140">
    <property type="entry name" value="Nucleic acid-binding proteins"/>
    <property type="match status" value="1"/>
</dbReference>
<evidence type="ECO:0000313" key="10">
    <source>
        <dbReference type="EMBL" id="GHG08436.1"/>
    </source>
</evidence>
<evidence type="ECO:0000256" key="1">
    <source>
        <dbReference type="ARBA" id="ARBA00022472"/>
    </source>
</evidence>
<feature type="binding site" evidence="7">
    <location>
        <position position="143"/>
    </location>
    <ligand>
        <name>ATP</name>
        <dbReference type="ChEBI" id="CHEBI:30616"/>
    </ligand>
</feature>
<keyword evidence="6 7" id="KW-0804">Transcription</keyword>
<name>A0ABQ3K974_9PSEU</name>
<comment type="caution">
    <text evidence="7">Lacks conserved residue(s) required for the propagation of feature annotation.</text>
</comment>
<dbReference type="PANTHER" id="PTHR46425:SF1">
    <property type="entry name" value="TRANSCRIPTION TERMINATION FACTOR RHO"/>
    <property type="match status" value="1"/>
</dbReference>
<dbReference type="EMBL" id="BNAW01000008">
    <property type="protein sequence ID" value="GHG08436.1"/>
    <property type="molecule type" value="Genomic_DNA"/>
</dbReference>
<dbReference type="Pfam" id="PF00006">
    <property type="entry name" value="ATP-synt_ab"/>
    <property type="match status" value="1"/>
</dbReference>
<comment type="subunit">
    <text evidence="7">Homohexamer. The homohexamer assembles into an open ring structure.</text>
</comment>
<keyword evidence="2 7" id="KW-0378">Hydrolase</keyword>
<dbReference type="InterPro" id="IPR012340">
    <property type="entry name" value="NA-bd_OB-fold"/>
</dbReference>
<feature type="domain" description="Rho RNA-BD" evidence="9">
    <location>
        <begin position="1"/>
        <end position="59"/>
    </location>
</feature>
<evidence type="ECO:0000259" key="9">
    <source>
        <dbReference type="PROSITE" id="PS51856"/>
    </source>
</evidence>
<evidence type="ECO:0000256" key="4">
    <source>
        <dbReference type="ARBA" id="ARBA00022884"/>
    </source>
</evidence>
<dbReference type="InterPro" id="IPR004665">
    <property type="entry name" value="Term_rho"/>
</dbReference>
<dbReference type="HAMAP" id="MF_01884">
    <property type="entry name" value="Rho"/>
    <property type="match status" value="1"/>
</dbReference>
<dbReference type="InterPro" id="IPR011113">
    <property type="entry name" value="Rho_RNA-bd"/>
</dbReference>
<dbReference type="RefSeq" id="WP_191309720.1">
    <property type="nucleotide sequence ID" value="NZ_BNAW01000008.1"/>
</dbReference>